<dbReference type="InterPro" id="IPR005158">
    <property type="entry name" value="BTAD"/>
</dbReference>
<evidence type="ECO:0000313" key="7">
    <source>
        <dbReference type="Proteomes" id="UP000292118"/>
    </source>
</evidence>
<dbReference type="PRINTS" id="PR00364">
    <property type="entry name" value="DISEASERSIST"/>
</dbReference>
<dbReference type="RefSeq" id="WP_129188706.1">
    <property type="nucleotide sequence ID" value="NZ_CP035493.1"/>
</dbReference>
<dbReference type="Proteomes" id="UP000292118">
    <property type="component" value="Chromosome"/>
</dbReference>
<dbReference type="SMART" id="SM00862">
    <property type="entry name" value="Trans_reg_C"/>
    <property type="match status" value="1"/>
</dbReference>
<evidence type="ECO:0000256" key="1">
    <source>
        <dbReference type="ARBA" id="ARBA00005820"/>
    </source>
</evidence>
<dbReference type="InterPro" id="IPR049052">
    <property type="entry name" value="nSTAND1"/>
</dbReference>
<keyword evidence="2" id="KW-0238">DNA-binding</keyword>
<evidence type="ECO:0000313" key="6">
    <source>
        <dbReference type="EMBL" id="QAY70695.1"/>
    </source>
</evidence>
<dbReference type="SUPFAM" id="SSF46894">
    <property type="entry name" value="C-terminal effector domain of the bipartite response regulators"/>
    <property type="match status" value="1"/>
</dbReference>
<dbReference type="Gene3D" id="3.40.50.300">
    <property type="entry name" value="P-loop containing nucleotide triphosphate hydrolases"/>
    <property type="match status" value="1"/>
</dbReference>
<dbReference type="SUPFAM" id="SSF48452">
    <property type="entry name" value="TPR-like"/>
    <property type="match status" value="1"/>
</dbReference>
<dbReference type="InterPro" id="IPR016032">
    <property type="entry name" value="Sig_transdc_resp-reg_C-effctor"/>
</dbReference>
<dbReference type="PANTHER" id="PTHR47691">
    <property type="entry name" value="REGULATOR-RELATED"/>
    <property type="match status" value="1"/>
</dbReference>
<feature type="region of interest" description="Disordered" evidence="3">
    <location>
        <begin position="253"/>
        <end position="275"/>
    </location>
</feature>
<dbReference type="KEGG" id="xya:ET471_12270"/>
<reference evidence="6 7" key="1">
    <citation type="submission" date="2019-01" db="EMBL/GenBank/DDBJ databases">
        <title>Genome sequencing of strain FW10M-9.</title>
        <authorList>
            <person name="Heo J."/>
            <person name="Kim S.-J."/>
            <person name="Kim J.-S."/>
            <person name="Hong S.-B."/>
            <person name="Kwon S.-W."/>
        </authorList>
    </citation>
    <scope>NUCLEOTIDE SEQUENCE [LARGE SCALE GENOMIC DNA]</scope>
    <source>
        <strain evidence="6 7">FW10M-9</strain>
    </source>
</reference>
<protein>
    <recommendedName>
        <fullName evidence="8">AfsR/SARP family transcriptional regulator</fullName>
    </recommendedName>
</protein>
<dbReference type="InterPro" id="IPR011990">
    <property type="entry name" value="TPR-like_helical_dom_sf"/>
</dbReference>
<evidence type="ECO:0000259" key="4">
    <source>
        <dbReference type="SMART" id="SM00862"/>
    </source>
</evidence>
<dbReference type="InterPro" id="IPR036388">
    <property type="entry name" value="WH-like_DNA-bd_sf"/>
</dbReference>
<dbReference type="SMART" id="SM01043">
    <property type="entry name" value="BTAD"/>
    <property type="match status" value="1"/>
</dbReference>
<dbReference type="AlphaFoldDB" id="A0A4P6F5P5"/>
<comment type="similarity">
    <text evidence="1">Belongs to the AfsR/DnrI/RedD regulatory family.</text>
</comment>
<sequence length="1109" mass="114905">MSHRPIEPCVGVLGPVVVTGPDGEPRPPRGERAAALLVALALAGGRAVPVTSLVDDLWTDGVPADPRAALQSLVSRLRATAGGSVVVARPGGYALDGAADLGEATAALAAAREALARGACAEAAKVAQEALALWRGVPGDGLGPAYGGLTRALAGVARRLGDDLADVRRQAAVVLGDHETVAALAAPAFDADATDEVAARDLLTALTALGRTDEAARVYARLRHALVAELGTDPSPETVALARAAAPAIPAAAPAAPAAEPAPAPASRRTGRRPRVAVAAQPLLGRDDDVAALLAAVDRHRLVTILGPGGLGKTRLALEVAGRVLDRAPEHPQVAVAELAGVRTDDDVLLALADALGISVLTSARLQDRLLAGDVRDQLVERVRSAPTLLVLDNCEHVVAGAADWVAELLGAAPDLRIVTTSRAPLQLALEQVYAPAPLDAAGAGAELFRRRATAARPGVHLPDDVVVRLVERLDGLPLAIELAAARVRTLSVEEIEAHLDERFALLRGGDRSAPERHRTLEAVIAWSWNLLEPSQQELWRRVALLPDGFSAQAAAVIGLLDPGARAFDVLDDLDALVTQSIVATTDVPGGTRYRMLETVRELGLVRLDESGEAAAVHDALWAWASDLAERRSGDLLGPRQVEAMTEIGREHENLLFALRGAARPAGGPPRPGVSAVVRPDVVVRLFVALVGQWALQGAEERAAQLAGAVAEAVLWWQVPRGQREPTALALVFGTMSRGVEGGTGAARLLARLRRILRDDDRDPQGGTVGRRTRLIAQMFLVATGQPTESAMRVVGALREDADPLLAVMAHLALAQDAENDGRIEESIDLAVQGYQAALPLGDAASRSFAAMVAASGCSELGDAARALEWSAVARTGMRELGTRDVGRMLDWIDLAAALDLGDLGEAARLCDALDAAEADQGGPLGGVEQRAAAGAGRAELAWAHGDHDGALGVYRRTRARIAHAEGGAAPWAIMLGAAAAVRLAQAGERDEALDCARDAATRTAAFMTLWAARAIDRPVLGTTCVGAGVALAHGAGAAASDVERGLDLVLLGDALGARQDLASLRRAPIIAMLTEQHGDAALAAAAARVGALERGALTGRAMELLGAL</sequence>
<dbReference type="GO" id="GO:0003677">
    <property type="term" value="F:DNA binding"/>
    <property type="evidence" value="ECO:0007669"/>
    <property type="project" value="UniProtKB-KW"/>
</dbReference>
<evidence type="ECO:0000259" key="5">
    <source>
        <dbReference type="SMART" id="SM01043"/>
    </source>
</evidence>
<evidence type="ECO:0000256" key="2">
    <source>
        <dbReference type="ARBA" id="ARBA00023125"/>
    </source>
</evidence>
<evidence type="ECO:0008006" key="8">
    <source>
        <dbReference type="Google" id="ProtNLM"/>
    </source>
</evidence>
<feature type="domain" description="Bacterial transcriptional activator" evidence="5">
    <location>
        <begin position="99"/>
        <end position="246"/>
    </location>
</feature>
<dbReference type="InterPro" id="IPR001867">
    <property type="entry name" value="OmpR/PhoB-type_DNA-bd"/>
</dbReference>
<dbReference type="InterPro" id="IPR027417">
    <property type="entry name" value="P-loop_NTPase"/>
</dbReference>
<dbReference type="Gene3D" id="1.10.10.10">
    <property type="entry name" value="Winged helix-like DNA-binding domain superfamily/Winged helix DNA-binding domain"/>
    <property type="match status" value="1"/>
</dbReference>
<name>A0A4P6F5P5_9MICO</name>
<organism evidence="6 7">
    <name type="scientific">Xylanimonas protaetiae</name>
    <dbReference type="NCBI Taxonomy" id="2509457"/>
    <lineage>
        <taxon>Bacteria</taxon>
        <taxon>Bacillati</taxon>
        <taxon>Actinomycetota</taxon>
        <taxon>Actinomycetes</taxon>
        <taxon>Micrococcales</taxon>
        <taxon>Promicromonosporaceae</taxon>
        <taxon>Xylanimonas</taxon>
    </lineage>
</organism>
<dbReference type="Pfam" id="PF20703">
    <property type="entry name" value="nSTAND1"/>
    <property type="match status" value="1"/>
</dbReference>
<dbReference type="OrthoDB" id="9812579at2"/>
<dbReference type="SUPFAM" id="SSF52540">
    <property type="entry name" value="P-loop containing nucleoside triphosphate hydrolases"/>
    <property type="match status" value="1"/>
</dbReference>
<accession>A0A4P6F5P5</accession>
<dbReference type="GO" id="GO:0006355">
    <property type="term" value="P:regulation of DNA-templated transcription"/>
    <property type="evidence" value="ECO:0007669"/>
    <property type="project" value="InterPro"/>
</dbReference>
<dbReference type="GO" id="GO:0000160">
    <property type="term" value="P:phosphorelay signal transduction system"/>
    <property type="evidence" value="ECO:0007669"/>
    <property type="project" value="InterPro"/>
</dbReference>
<dbReference type="PANTHER" id="PTHR47691:SF3">
    <property type="entry name" value="HTH-TYPE TRANSCRIPTIONAL REGULATOR RV0890C-RELATED"/>
    <property type="match status" value="1"/>
</dbReference>
<dbReference type="EMBL" id="CP035493">
    <property type="protein sequence ID" value="QAY70695.1"/>
    <property type="molecule type" value="Genomic_DNA"/>
</dbReference>
<feature type="domain" description="OmpR/PhoB-type" evidence="4">
    <location>
        <begin position="23"/>
        <end position="95"/>
    </location>
</feature>
<evidence type="ECO:0000256" key="3">
    <source>
        <dbReference type="SAM" id="MobiDB-lite"/>
    </source>
</evidence>
<keyword evidence="7" id="KW-1185">Reference proteome</keyword>
<dbReference type="Gene3D" id="1.25.40.10">
    <property type="entry name" value="Tetratricopeptide repeat domain"/>
    <property type="match status" value="1"/>
</dbReference>
<proteinExistence type="inferred from homology"/>
<dbReference type="Pfam" id="PF03704">
    <property type="entry name" value="BTAD"/>
    <property type="match status" value="1"/>
</dbReference>
<gene>
    <name evidence="6" type="ORF">ET471_12270</name>
</gene>